<evidence type="ECO:0000313" key="2">
    <source>
        <dbReference type="EMBL" id="CAD7252776.1"/>
    </source>
</evidence>
<keyword evidence="3" id="KW-1185">Reference proteome</keyword>
<accession>A0A7R9FRY7</accession>
<organism evidence="2">
    <name type="scientific">Darwinula stevensoni</name>
    <dbReference type="NCBI Taxonomy" id="69355"/>
    <lineage>
        <taxon>Eukaryota</taxon>
        <taxon>Metazoa</taxon>
        <taxon>Ecdysozoa</taxon>
        <taxon>Arthropoda</taxon>
        <taxon>Crustacea</taxon>
        <taxon>Oligostraca</taxon>
        <taxon>Ostracoda</taxon>
        <taxon>Podocopa</taxon>
        <taxon>Podocopida</taxon>
        <taxon>Darwinulocopina</taxon>
        <taxon>Darwinuloidea</taxon>
        <taxon>Darwinulidae</taxon>
        <taxon>Darwinula</taxon>
    </lineage>
</organism>
<evidence type="ECO:0000256" key="1">
    <source>
        <dbReference type="SAM" id="MobiDB-lite"/>
    </source>
</evidence>
<proteinExistence type="predicted"/>
<dbReference type="EMBL" id="CAJPEV010004831">
    <property type="protein sequence ID" value="CAG0902370.1"/>
    <property type="molecule type" value="Genomic_DNA"/>
</dbReference>
<feature type="compositionally biased region" description="Basic and acidic residues" evidence="1">
    <location>
        <begin position="10"/>
        <end position="20"/>
    </location>
</feature>
<dbReference type="EMBL" id="LR904348">
    <property type="protein sequence ID" value="CAD7252776.1"/>
    <property type="molecule type" value="Genomic_DNA"/>
</dbReference>
<dbReference type="Proteomes" id="UP000677054">
    <property type="component" value="Unassembled WGS sequence"/>
</dbReference>
<feature type="compositionally biased region" description="Basic and acidic residues" evidence="1">
    <location>
        <begin position="30"/>
        <end position="40"/>
    </location>
</feature>
<dbReference type="AlphaFoldDB" id="A0A7R9FRY7"/>
<protein>
    <submittedName>
        <fullName evidence="2">Uncharacterized protein</fullName>
    </submittedName>
</protein>
<sequence length="116" mass="12914">MGSGDQIELQDSRKQLKELPTDTGISEIRSSPDDISGLKKLQDDLRKKRLGKEEESLQTATPLLENAAAEQKITTGHEKPSGENPEILERLEEPIKRVKKVDELGAAHLKMSRNIS</sequence>
<name>A0A7R9FRY7_9CRUS</name>
<reference evidence="2" key="1">
    <citation type="submission" date="2020-11" db="EMBL/GenBank/DDBJ databases">
        <authorList>
            <person name="Tran Van P."/>
        </authorList>
    </citation>
    <scope>NUCLEOTIDE SEQUENCE</scope>
</reference>
<feature type="region of interest" description="Disordered" evidence="1">
    <location>
        <begin position="1"/>
        <end position="40"/>
    </location>
</feature>
<gene>
    <name evidence="2" type="ORF">DSTB1V02_LOCUS12531</name>
</gene>
<evidence type="ECO:0000313" key="3">
    <source>
        <dbReference type="Proteomes" id="UP000677054"/>
    </source>
</evidence>